<dbReference type="InterPro" id="IPR002110">
    <property type="entry name" value="Ankyrin_rpt"/>
</dbReference>
<reference evidence="3" key="1">
    <citation type="submission" date="2021-02" db="EMBL/GenBank/DDBJ databases">
        <authorList>
            <person name="Dougan E. K."/>
            <person name="Rhodes N."/>
            <person name="Thang M."/>
            <person name="Chan C."/>
        </authorList>
    </citation>
    <scope>NUCLEOTIDE SEQUENCE</scope>
</reference>
<dbReference type="Gene3D" id="1.25.40.20">
    <property type="entry name" value="Ankyrin repeat-containing domain"/>
    <property type="match status" value="1"/>
</dbReference>
<proteinExistence type="predicted"/>
<dbReference type="EMBL" id="CAJNNW010018919">
    <property type="protein sequence ID" value="CAE8663714.1"/>
    <property type="molecule type" value="Genomic_DNA"/>
</dbReference>
<organism evidence="3 4">
    <name type="scientific">Polarella glacialis</name>
    <name type="common">Dinoflagellate</name>
    <dbReference type="NCBI Taxonomy" id="89957"/>
    <lineage>
        <taxon>Eukaryota</taxon>
        <taxon>Sar</taxon>
        <taxon>Alveolata</taxon>
        <taxon>Dinophyceae</taxon>
        <taxon>Suessiales</taxon>
        <taxon>Suessiaceae</taxon>
        <taxon>Polarella</taxon>
    </lineage>
</organism>
<evidence type="ECO:0000256" key="1">
    <source>
        <dbReference type="PROSITE-ProRule" id="PRU00023"/>
    </source>
</evidence>
<feature type="non-terminal residue" evidence="3">
    <location>
        <position position="53"/>
    </location>
</feature>
<name>A0A813J5Y0_POLGL</name>
<dbReference type="InterPro" id="IPR036770">
    <property type="entry name" value="Ankyrin_rpt-contain_sf"/>
</dbReference>
<dbReference type="Proteomes" id="UP000626109">
    <property type="component" value="Unassembled WGS sequence"/>
</dbReference>
<accession>A0A813J5Y0</accession>
<gene>
    <name evidence="3" type="ORF">PGLA2088_LOCUS15349</name>
</gene>
<keyword evidence="1" id="KW-0040">ANK repeat</keyword>
<evidence type="ECO:0000313" key="3">
    <source>
        <dbReference type="EMBL" id="CAE8663714.1"/>
    </source>
</evidence>
<evidence type="ECO:0000256" key="2">
    <source>
        <dbReference type="SAM" id="MobiDB-lite"/>
    </source>
</evidence>
<feature type="repeat" description="ANK" evidence="1">
    <location>
        <begin position="2"/>
        <end position="34"/>
    </location>
</feature>
<dbReference type="SUPFAM" id="SSF48403">
    <property type="entry name" value="Ankyrin repeat"/>
    <property type="match status" value="1"/>
</dbReference>
<protein>
    <submittedName>
        <fullName evidence="3">Uncharacterized protein</fullName>
    </submittedName>
</protein>
<dbReference type="AlphaFoldDB" id="A0A813J5Y0"/>
<dbReference type="PROSITE" id="PS50088">
    <property type="entry name" value="ANK_REPEAT"/>
    <property type="match status" value="1"/>
</dbReference>
<dbReference type="Pfam" id="PF00023">
    <property type="entry name" value="Ank"/>
    <property type="match status" value="1"/>
</dbReference>
<evidence type="ECO:0000313" key="4">
    <source>
        <dbReference type="Proteomes" id="UP000626109"/>
    </source>
</evidence>
<comment type="caution">
    <text evidence="3">The sequence shown here is derived from an EMBL/GenBank/DDBJ whole genome shotgun (WGS) entry which is preliminary data.</text>
</comment>
<feature type="region of interest" description="Disordered" evidence="2">
    <location>
        <begin position="30"/>
        <end position="53"/>
    </location>
</feature>
<sequence>EDSRSPLWWAAWKRHDHLVTLLLSSRADLDQSDHNGVTPSGLLMARSDSSRFP</sequence>